<name>A0AAQ3RUT7_VIGMU</name>
<dbReference type="AlphaFoldDB" id="A0AAQ3RUT7"/>
<keyword evidence="2" id="KW-1185">Reference proteome</keyword>
<organism evidence="1 2">
    <name type="scientific">Vigna mungo</name>
    <name type="common">Black gram</name>
    <name type="synonym">Phaseolus mungo</name>
    <dbReference type="NCBI Taxonomy" id="3915"/>
    <lineage>
        <taxon>Eukaryota</taxon>
        <taxon>Viridiplantae</taxon>
        <taxon>Streptophyta</taxon>
        <taxon>Embryophyta</taxon>
        <taxon>Tracheophyta</taxon>
        <taxon>Spermatophyta</taxon>
        <taxon>Magnoliopsida</taxon>
        <taxon>eudicotyledons</taxon>
        <taxon>Gunneridae</taxon>
        <taxon>Pentapetalae</taxon>
        <taxon>rosids</taxon>
        <taxon>fabids</taxon>
        <taxon>Fabales</taxon>
        <taxon>Fabaceae</taxon>
        <taxon>Papilionoideae</taxon>
        <taxon>50 kb inversion clade</taxon>
        <taxon>NPAAA clade</taxon>
        <taxon>indigoferoid/millettioid clade</taxon>
        <taxon>Phaseoleae</taxon>
        <taxon>Vigna</taxon>
    </lineage>
</organism>
<sequence length="158" mass="18411">MVEEEVDADGAVNGGRSCRGRSREWWKKKLQTLRRQRQREVLAASFKTVVLVVGRWWKEEGKGIFRKKKKEERKEVRKRSLREKKKNKETPVAFQPDIYRSASNYIIHRLLRALVLRCGNHFQFLASCSAVFLSIFGLRCGLFLGVHSFITSIVNLIC</sequence>
<accession>A0AAQ3RUT7</accession>
<proteinExistence type="predicted"/>
<dbReference type="EMBL" id="CP144695">
    <property type="protein sequence ID" value="WVZ05191.1"/>
    <property type="molecule type" value="Genomic_DNA"/>
</dbReference>
<dbReference type="Proteomes" id="UP001374535">
    <property type="component" value="Chromosome 6"/>
</dbReference>
<gene>
    <name evidence="1" type="ORF">V8G54_018537</name>
</gene>
<protein>
    <submittedName>
        <fullName evidence="1">Uncharacterized protein</fullName>
    </submittedName>
</protein>
<evidence type="ECO:0000313" key="1">
    <source>
        <dbReference type="EMBL" id="WVZ05191.1"/>
    </source>
</evidence>
<reference evidence="1 2" key="1">
    <citation type="journal article" date="2023" name="Life. Sci Alliance">
        <title>Evolutionary insights into 3D genome organization and epigenetic landscape of Vigna mungo.</title>
        <authorList>
            <person name="Junaid A."/>
            <person name="Singh B."/>
            <person name="Bhatia S."/>
        </authorList>
    </citation>
    <scope>NUCLEOTIDE SEQUENCE [LARGE SCALE GENOMIC DNA]</scope>
    <source>
        <strain evidence="1">Urdbean</strain>
    </source>
</reference>
<evidence type="ECO:0000313" key="2">
    <source>
        <dbReference type="Proteomes" id="UP001374535"/>
    </source>
</evidence>